<gene>
    <name evidence="1" type="ORF">SI7747_03003407</name>
    <name evidence="2" type="ORF">SI8410_03003742</name>
</gene>
<dbReference type="EMBL" id="LR746266">
    <property type="protein sequence ID" value="CAA7392908.1"/>
    <property type="molecule type" value="Genomic_DNA"/>
</dbReference>
<reference evidence="2" key="1">
    <citation type="submission" date="2020-02" db="EMBL/GenBank/DDBJ databases">
        <authorList>
            <person name="Scholz U."/>
            <person name="Mascher M."/>
            <person name="Fiebig A."/>
        </authorList>
    </citation>
    <scope>NUCLEOTIDE SEQUENCE</scope>
</reference>
<keyword evidence="3" id="KW-1185">Reference proteome</keyword>
<sequence>MESDFSNKNKVIILLDSLLDLYDHLVMILSYDSTTHVLEDVIDSLIEYYHQKKNSNEARGIDLYMKGERGHERQKEKE</sequence>
<name>A0A7I8K822_SPIIN</name>
<organism evidence="2 3">
    <name type="scientific">Spirodela intermedia</name>
    <name type="common">Intermediate duckweed</name>
    <dbReference type="NCBI Taxonomy" id="51605"/>
    <lineage>
        <taxon>Eukaryota</taxon>
        <taxon>Viridiplantae</taxon>
        <taxon>Streptophyta</taxon>
        <taxon>Embryophyta</taxon>
        <taxon>Tracheophyta</taxon>
        <taxon>Spermatophyta</taxon>
        <taxon>Magnoliopsida</taxon>
        <taxon>Liliopsida</taxon>
        <taxon>Araceae</taxon>
        <taxon>Lemnoideae</taxon>
        <taxon>Spirodela</taxon>
    </lineage>
</organism>
<accession>A0A7I8K822</accession>
<dbReference type="AlphaFoldDB" id="A0A7I8K822"/>
<proteinExistence type="predicted"/>
<evidence type="ECO:0000313" key="3">
    <source>
        <dbReference type="Proteomes" id="UP000663760"/>
    </source>
</evidence>
<dbReference type="Proteomes" id="UP000663760">
    <property type="component" value="Chromosome 3"/>
</dbReference>
<evidence type="ECO:0000313" key="2">
    <source>
        <dbReference type="EMBL" id="CAA7392908.1"/>
    </source>
</evidence>
<evidence type="ECO:0000313" key="1">
    <source>
        <dbReference type="EMBL" id="CAA2617238.1"/>
    </source>
</evidence>
<protein>
    <submittedName>
        <fullName evidence="2">Uncharacterized protein</fullName>
    </submittedName>
</protein>
<dbReference type="EMBL" id="LR743590">
    <property type="protein sequence ID" value="CAA2617238.1"/>
    <property type="molecule type" value="Genomic_DNA"/>
</dbReference>